<proteinExistence type="predicted"/>
<dbReference type="RefSeq" id="WP_260593467.1">
    <property type="nucleotide sequence ID" value="NZ_CP104003.1"/>
</dbReference>
<name>A0A9E7R2J0_9EURY</name>
<dbReference type="GeneID" id="74944815"/>
<evidence type="ECO:0000313" key="2">
    <source>
        <dbReference type="Proteomes" id="UP001057580"/>
    </source>
</evidence>
<dbReference type="Pfam" id="PF11010">
    <property type="entry name" value="DUF2848"/>
    <property type="match status" value="1"/>
</dbReference>
<dbReference type="InterPro" id="IPR021269">
    <property type="entry name" value="DUF2848"/>
</dbReference>
<organism evidence="1 2">
    <name type="scientific">Salinirubellus salinus</name>
    <dbReference type="NCBI Taxonomy" id="1364945"/>
    <lineage>
        <taxon>Archaea</taxon>
        <taxon>Methanobacteriati</taxon>
        <taxon>Methanobacteriota</taxon>
        <taxon>Stenosarchaea group</taxon>
        <taxon>Halobacteria</taxon>
        <taxon>Halobacteriales</taxon>
        <taxon>Natronomonadaceae</taxon>
        <taxon>Salinirubellus</taxon>
    </lineage>
</organism>
<gene>
    <name evidence="1" type="ORF">N0B31_20295</name>
</gene>
<keyword evidence="2" id="KW-1185">Reference proteome</keyword>
<sequence>MNELPVTVRHRDGSTARETLCVSRIVNCGRAWREPPAEEHRDGWAQHDQGPEPLVFPKPAHLLTTDSEVWVNTRNTYGEAEFVLFPVEDAVYVGVGVDAKDRRAAGFDLHVGNSTVPSVVGDEVWVLDDVRDGWDDIELRSWTGSGGEWEPYQVASLSTFLEPEPFLDAVESKLGASLEGTAVWSSTVGTVDDDVQGPNPYPSVREEGFYAAQLFDPASNRRLVTQFDVRVNDWIPDVAP</sequence>
<dbReference type="AlphaFoldDB" id="A0A9E7R2J0"/>
<dbReference type="KEGG" id="ssai:N0B31_20295"/>
<dbReference type="Proteomes" id="UP001057580">
    <property type="component" value="Chromosome"/>
</dbReference>
<protein>
    <submittedName>
        <fullName evidence="1">DUF2848 domain-containing protein</fullName>
    </submittedName>
</protein>
<dbReference type="EMBL" id="CP104003">
    <property type="protein sequence ID" value="UWM54447.1"/>
    <property type="molecule type" value="Genomic_DNA"/>
</dbReference>
<accession>A0A9E7R2J0</accession>
<reference evidence="1" key="1">
    <citation type="submission" date="2022-09" db="EMBL/GenBank/DDBJ databases">
        <title>Diverse halophilic archaea isolated from saline environments.</title>
        <authorList>
            <person name="Cui H.-L."/>
        </authorList>
    </citation>
    <scope>NUCLEOTIDE SEQUENCE</scope>
    <source>
        <strain evidence="1">ZS-35-S2</strain>
    </source>
</reference>
<evidence type="ECO:0000313" key="1">
    <source>
        <dbReference type="EMBL" id="UWM54447.1"/>
    </source>
</evidence>